<feature type="compositionally biased region" description="Polar residues" evidence="3">
    <location>
        <begin position="137"/>
        <end position="154"/>
    </location>
</feature>
<evidence type="ECO:0000256" key="1">
    <source>
        <dbReference type="ARBA" id="ARBA00011073"/>
    </source>
</evidence>
<dbReference type="InterPro" id="IPR045051">
    <property type="entry name" value="SBT"/>
</dbReference>
<protein>
    <submittedName>
        <fullName evidence="6">Subtilisin-like protease SBT1.4</fullName>
    </submittedName>
</protein>
<sequence>MAPKFNHMRRHHQTRRRPSPLTLLILAGLVYDVPIDDYIAYICTKFGCADTIVRDRSVDCSKVKKMSESELNLPSIILERGSTINRMVTNVGPASSSYEVKVDVPASMAVTVTPKTLVFTQANQKMSFHCERESESGPPTNESELTDCESSLCNTEPEEK</sequence>
<name>A0AAQ3KKH8_9LILI</name>
<evidence type="ECO:0000256" key="4">
    <source>
        <dbReference type="SAM" id="SignalP"/>
    </source>
</evidence>
<dbReference type="Pfam" id="PF17766">
    <property type="entry name" value="fn3_6"/>
    <property type="match status" value="1"/>
</dbReference>
<comment type="similarity">
    <text evidence="1">Belongs to the peptidase S8 family.</text>
</comment>
<feature type="region of interest" description="Disordered" evidence="3">
    <location>
        <begin position="131"/>
        <end position="160"/>
    </location>
</feature>
<proteinExistence type="inferred from homology"/>
<organism evidence="6 7">
    <name type="scientific">Canna indica</name>
    <name type="common">Indian-shot</name>
    <dbReference type="NCBI Taxonomy" id="4628"/>
    <lineage>
        <taxon>Eukaryota</taxon>
        <taxon>Viridiplantae</taxon>
        <taxon>Streptophyta</taxon>
        <taxon>Embryophyta</taxon>
        <taxon>Tracheophyta</taxon>
        <taxon>Spermatophyta</taxon>
        <taxon>Magnoliopsida</taxon>
        <taxon>Liliopsida</taxon>
        <taxon>Zingiberales</taxon>
        <taxon>Cannaceae</taxon>
        <taxon>Canna</taxon>
    </lineage>
</organism>
<dbReference type="GO" id="GO:0008233">
    <property type="term" value="F:peptidase activity"/>
    <property type="evidence" value="ECO:0007669"/>
    <property type="project" value="UniProtKB-KW"/>
</dbReference>
<accession>A0AAQ3KKH8</accession>
<dbReference type="EMBL" id="CP136895">
    <property type="protein sequence ID" value="WOL10572.1"/>
    <property type="molecule type" value="Genomic_DNA"/>
</dbReference>
<keyword evidence="2 4" id="KW-0732">Signal</keyword>
<gene>
    <name evidence="6" type="ORF">Cni_G19331</name>
</gene>
<keyword evidence="6" id="KW-0645">Protease</keyword>
<dbReference type="AlphaFoldDB" id="A0AAQ3KKH8"/>
<evidence type="ECO:0000313" key="6">
    <source>
        <dbReference type="EMBL" id="WOL10572.1"/>
    </source>
</evidence>
<dbReference type="Gene3D" id="2.60.40.2310">
    <property type="match status" value="1"/>
</dbReference>
<evidence type="ECO:0000259" key="5">
    <source>
        <dbReference type="Pfam" id="PF17766"/>
    </source>
</evidence>
<keyword evidence="7" id="KW-1185">Reference proteome</keyword>
<feature type="signal peptide" evidence="4">
    <location>
        <begin position="1"/>
        <end position="32"/>
    </location>
</feature>
<dbReference type="Proteomes" id="UP001327560">
    <property type="component" value="Chromosome 6"/>
</dbReference>
<reference evidence="6 7" key="1">
    <citation type="submission" date="2023-10" db="EMBL/GenBank/DDBJ databases">
        <title>Chromosome-scale genome assembly provides insights into flower coloration mechanisms of Canna indica.</title>
        <authorList>
            <person name="Li C."/>
        </authorList>
    </citation>
    <scope>NUCLEOTIDE SEQUENCE [LARGE SCALE GENOMIC DNA]</scope>
    <source>
        <tissue evidence="6">Flower</tissue>
    </source>
</reference>
<evidence type="ECO:0000313" key="7">
    <source>
        <dbReference type="Proteomes" id="UP001327560"/>
    </source>
</evidence>
<feature type="domain" description="Subtilisin-like protease fibronectin type-III" evidence="5">
    <location>
        <begin position="70"/>
        <end position="136"/>
    </location>
</feature>
<dbReference type="InterPro" id="IPR041469">
    <property type="entry name" value="Subtilisin-like_FN3"/>
</dbReference>
<feature type="chain" id="PRO_5042911221" evidence="4">
    <location>
        <begin position="33"/>
        <end position="160"/>
    </location>
</feature>
<keyword evidence="6" id="KW-0378">Hydrolase</keyword>
<dbReference type="GO" id="GO:0006508">
    <property type="term" value="P:proteolysis"/>
    <property type="evidence" value="ECO:0007669"/>
    <property type="project" value="UniProtKB-KW"/>
</dbReference>
<evidence type="ECO:0000256" key="2">
    <source>
        <dbReference type="ARBA" id="ARBA00022729"/>
    </source>
</evidence>
<evidence type="ECO:0000256" key="3">
    <source>
        <dbReference type="SAM" id="MobiDB-lite"/>
    </source>
</evidence>
<dbReference type="PANTHER" id="PTHR10795">
    <property type="entry name" value="PROPROTEIN CONVERTASE SUBTILISIN/KEXIN"/>
    <property type="match status" value="1"/>
</dbReference>